<gene>
    <name evidence="3" type="ORF">LX81_03239</name>
</gene>
<evidence type="ECO:0000313" key="3">
    <source>
        <dbReference type="EMBL" id="PZX13455.1"/>
    </source>
</evidence>
<dbReference type="PANTHER" id="PTHR43179:SF7">
    <property type="entry name" value="RHAMNOSYLTRANSFERASE WBBL"/>
    <property type="match status" value="1"/>
</dbReference>
<evidence type="ECO:0000313" key="4">
    <source>
        <dbReference type="Proteomes" id="UP000248916"/>
    </source>
</evidence>
<dbReference type="InterPro" id="IPR001173">
    <property type="entry name" value="Glyco_trans_2-like"/>
</dbReference>
<dbReference type="Proteomes" id="UP000248916">
    <property type="component" value="Unassembled WGS sequence"/>
</dbReference>
<dbReference type="EMBL" id="QKZL01000018">
    <property type="protein sequence ID" value="PZX13455.1"/>
    <property type="molecule type" value="Genomic_DNA"/>
</dbReference>
<organism evidence="3 4">
    <name type="scientific">Palleronia aestuarii</name>
    <dbReference type="NCBI Taxonomy" id="568105"/>
    <lineage>
        <taxon>Bacteria</taxon>
        <taxon>Pseudomonadati</taxon>
        <taxon>Pseudomonadota</taxon>
        <taxon>Alphaproteobacteria</taxon>
        <taxon>Rhodobacterales</taxon>
        <taxon>Roseobacteraceae</taxon>
        <taxon>Palleronia</taxon>
    </lineage>
</organism>
<name>A0A2W7MZ89_9RHOB</name>
<proteinExistence type="predicted"/>
<dbReference type="InterPro" id="IPR029044">
    <property type="entry name" value="Nucleotide-diphossugar_trans"/>
</dbReference>
<dbReference type="Pfam" id="PF00535">
    <property type="entry name" value="Glycos_transf_2"/>
    <property type="match status" value="1"/>
</dbReference>
<dbReference type="Gene3D" id="3.90.550.10">
    <property type="entry name" value="Spore Coat Polysaccharide Biosynthesis Protein SpsA, Chain A"/>
    <property type="match status" value="1"/>
</dbReference>
<accession>A0A2W7MZ89</accession>
<dbReference type="CDD" id="cd04186">
    <property type="entry name" value="GT_2_like_c"/>
    <property type="match status" value="1"/>
</dbReference>
<keyword evidence="4" id="KW-1185">Reference proteome</keyword>
<dbReference type="SUPFAM" id="SSF53448">
    <property type="entry name" value="Nucleotide-diphospho-sugar transferases"/>
    <property type="match status" value="1"/>
</dbReference>
<feature type="region of interest" description="Disordered" evidence="1">
    <location>
        <begin position="1"/>
        <end position="50"/>
    </location>
</feature>
<evidence type="ECO:0000259" key="2">
    <source>
        <dbReference type="Pfam" id="PF00535"/>
    </source>
</evidence>
<dbReference type="AlphaFoldDB" id="A0A2W7MZ89"/>
<comment type="caution">
    <text evidence="3">The sequence shown here is derived from an EMBL/GenBank/DDBJ whole genome shotgun (WGS) entry which is preliminary data.</text>
</comment>
<dbReference type="PANTHER" id="PTHR43179">
    <property type="entry name" value="RHAMNOSYLTRANSFERASE WBBL"/>
    <property type="match status" value="1"/>
</dbReference>
<feature type="domain" description="Glycosyltransferase 2-like" evidence="2">
    <location>
        <begin position="71"/>
        <end position="195"/>
    </location>
</feature>
<reference evidence="3 4" key="1">
    <citation type="submission" date="2018-06" db="EMBL/GenBank/DDBJ databases">
        <title>Genomic Encyclopedia of Archaeal and Bacterial Type Strains, Phase II (KMG-II): from individual species to whole genera.</title>
        <authorList>
            <person name="Goeker M."/>
        </authorList>
    </citation>
    <scope>NUCLEOTIDE SEQUENCE [LARGE SCALE GENOMIC DNA]</scope>
    <source>
        <strain evidence="3 4">DSM 22009</strain>
    </source>
</reference>
<protein>
    <recommendedName>
        <fullName evidence="2">Glycosyltransferase 2-like domain-containing protein</fullName>
    </recommendedName>
</protein>
<evidence type="ECO:0000256" key="1">
    <source>
        <dbReference type="SAM" id="MobiDB-lite"/>
    </source>
</evidence>
<sequence length="382" mass="40760">MQAGPGRGGAVANPGGTASKQTDFREDPSHDPPLLFPRPGPLVRPGRTLTAPMAMPSDPATPQELDLVVSVINYRTAEMTLACLRSVLEDFAQSGIRGHVVVVDNASGDGSDAVIAEWIAAEPEGTPVTLVRSATNTGFSGGHNQGIGALPAPFYLVLNSDALLRPGFCATILAAAQNAPRTGLFAPRLEDEDGTQQISCFRVPSPASELIRGAATGPVTKLLGRWAVPLEMPPAPGEIGWASFACILLRGAMVDEIGLMDEGYFLYFEDTEYCLRARRAGWAIAHVPEARAVHLRGGSAPVKSLASARKKLPRYYYASRTRLLYQAHGKTGLWAANLAWHLGRTITWTRGLLGRPGNPGTEAEIVDIWTGARDPLGPWQKG</sequence>